<sequence length="281" mass="31981">MEIINKIIDIFGLSLIKTKDINITFGAVIALILAFIVTSFVLKLFRRFATRNLPPADKNKFVSIFQFVKYLVYLFVIMFTLNASGIDITVWLTASAAIFIGLGFALQQLFQDLIAGILMILDQSLKVGDIIEIEERVCQVEKISLRSTKAVTRNERVLVIPNHKFMSDILFNWTQNSDIIRESVTVGVAYGSDTELVKKILLECAKNNKSTLDTHEPIVMFEDFGDSSLDFGLYFFVDDGLSIPRVRSELRFEIDKQFRANNISIPFPQRDLHLISKKNIE</sequence>
<keyword evidence="3" id="KW-1003">Cell membrane</keyword>
<evidence type="ECO:0000313" key="10">
    <source>
        <dbReference type="EMBL" id="RAR46875.1"/>
    </source>
</evidence>
<comment type="subcellular location">
    <subcellularLocation>
        <location evidence="1">Cell membrane</location>
        <topology evidence="1">Multi-pass membrane protein</topology>
    </subcellularLocation>
</comment>
<dbReference type="Gene3D" id="1.10.287.1260">
    <property type="match status" value="1"/>
</dbReference>
<feature type="transmembrane region" description="Helical" evidence="7">
    <location>
        <begin position="21"/>
        <end position="41"/>
    </location>
</feature>
<evidence type="ECO:0000256" key="1">
    <source>
        <dbReference type="ARBA" id="ARBA00004651"/>
    </source>
</evidence>
<evidence type="ECO:0000256" key="6">
    <source>
        <dbReference type="ARBA" id="ARBA00023136"/>
    </source>
</evidence>
<gene>
    <name evidence="10" type="ORF">B0I10_11496</name>
</gene>
<keyword evidence="5 7" id="KW-1133">Transmembrane helix</keyword>
<proteinExistence type="inferred from homology"/>
<dbReference type="InterPro" id="IPR023408">
    <property type="entry name" value="MscS_beta-dom_sf"/>
</dbReference>
<dbReference type="PANTHER" id="PTHR30347:SF1">
    <property type="entry name" value="MECHANOSENSITIVE CHANNEL MSCK"/>
    <property type="match status" value="1"/>
</dbReference>
<organism evidence="10 11">
    <name type="scientific">Flavobacterium lacus</name>
    <dbReference type="NCBI Taxonomy" id="1353778"/>
    <lineage>
        <taxon>Bacteria</taxon>
        <taxon>Pseudomonadati</taxon>
        <taxon>Bacteroidota</taxon>
        <taxon>Flavobacteriia</taxon>
        <taxon>Flavobacteriales</taxon>
        <taxon>Flavobacteriaceae</taxon>
        <taxon>Flavobacterium</taxon>
    </lineage>
</organism>
<feature type="domain" description="Mechanosensitive ion channel MscS" evidence="8">
    <location>
        <begin position="109"/>
        <end position="174"/>
    </location>
</feature>
<reference evidence="10 11" key="1">
    <citation type="submission" date="2018-06" db="EMBL/GenBank/DDBJ databases">
        <title>Genomic Encyclopedia of Type Strains, Phase III (KMG-III): the genomes of soil and plant-associated and newly described type strains.</title>
        <authorList>
            <person name="Whitman W."/>
        </authorList>
    </citation>
    <scope>NUCLEOTIDE SEQUENCE [LARGE SCALE GENOMIC DNA]</scope>
    <source>
        <strain evidence="10 11">CGMCC 1.12504</strain>
    </source>
</reference>
<dbReference type="GO" id="GO:0008381">
    <property type="term" value="F:mechanosensitive monoatomic ion channel activity"/>
    <property type="evidence" value="ECO:0007669"/>
    <property type="project" value="UniProtKB-ARBA"/>
</dbReference>
<feature type="transmembrane region" description="Helical" evidence="7">
    <location>
        <begin position="61"/>
        <end position="81"/>
    </location>
</feature>
<evidence type="ECO:0000313" key="11">
    <source>
        <dbReference type="Proteomes" id="UP000249518"/>
    </source>
</evidence>
<dbReference type="OrthoDB" id="9809206at2"/>
<accession>A0A328WNK1</accession>
<evidence type="ECO:0000259" key="9">
    <source>
        <dbReference type="Pfam" id="PF21082"/>
    </source>
</evidence>
<keyword evidence="6 7" id="KW-0472">Membrane</keyword>
<dbReference type="SUPFAM" id="SSF50182">
    <property type="entry name" value="Sm-like ribonucleoproteins"/>
    <property type="match status" value="1"/>
</dbReference>
<dbReference type="AlphaFoldDB" id="A0A328WNK1"/>
<dbReference type="InterPro" id="IPR011066">
    <property type="entry name" value="MscS_channel_C_sf"/>
</dbReference>
<dbReference type="Pfam" id="PF21082">
    <property type="entry name" value="MS_channel_3rd"/>
    <property type="match status" value="1"/>
</dbReference>
<evidence type="ECO:0000256" key="3">
    <source>
        <dbReference type="ARBA" id="ARBA00022475"/>
    </source>
</evidence>
<dbReference type="InterPro" id="IPR010920">
    <property type="entry name" value="LSM_dom_sf"/>
</dbReference>
<evidence type="ECO:0000259" key="8">
    <source>
        <dbReference type="Pfam" id="PF00924"/>
    </source>
</evidence>
<feature type="domain" description="Mechanosensitive ion channel MscS C-terminal" evidence="9">
    <location>
        <begin position="184"/>
        <end position="265"/>
    </location>
</feature>
<dbReference type="Gene3D" id="2.30.30.60">
    <property type="match status" value="1"/>
</dbReference>
<dbReference type="InterPro" id="IPR052702">
    <property type="entry name" value="MscS-like_channel"/>
</dbReference>
<dbReference type="EMBL" id="QLSV01000014">
    <property type="protein sequence ID" value="RAR46875.1"/>
    <property type="molecule type" value="Genomic_DNA"/>
</dbReference>
<comment type="similarity">
    <text evidence="2">Belongs to the MscS (TC 1.A.23) family.</text>
</comment>
<dbReference type="RefSeq" id="WP_112086987.1">
    <property type="nucleotide sequence ID" value="NZ_QLSV01000014.1"/>
</dbReference>
<dbReference type="GO" id="GO:0005886">
    <property type="term" value="C:plasma membrane"/>
    <property type="evidence" value="ECO:0007669"/>
    <property type="project" value="UniProtKB-SubCell"/>
</dbReference>
<dbReference type="InterPro" id="IPR006685">
    <property type="entry name" value="MscS_channel_2nd"/>
</dbReference>
<name>A0A328WNK1_9FLAO</name>
<keyword evidence="4 7" id="KW-0812">Transmembrane</keyword>
<dbReference type="InterPro" id="IPR049278">
    <property type="entry name" value="MS_channel_C"/>
</dbReference>
<dbReference type="SUPFAM" id="SSF82861">
    <property type="entry name" value="Mechanosensitive channel protein MscS (YggB), transmembrane region"/>
    <property type="match status" value="1"/>
</dbReference>
<dbReference type="InterPro" id="IPR011014">
    <property type="entry name" value="MscS_channel_TM-2"/>
</dbReference>
<comment type="caution">
    <text evidence="10">The sequence shown here is derived from an EMBL/GenBank/DDBJ whole genome shotgun (WGS) entry which is preliminary data.</text>
</comment>
<evidence type="ECO:0000256" key="2">
    <source>
        <dbReference type="ARBA" id="ARBA00008017"/>
    </source>
</evidence>
<evidence type="ECO:0000256" key="5">
    <source>
        <dbReference type="ARBA" id="ARBA00022989"/>
    </source>
</evidence>
<protein>
    <submittedName>
        <fullName evidence="10">Mechanosensitive ion channel-like protein</fullName>
    </submittedName>
</protein>
<dbReference type="SUPFAM" id="SSF82689">
    <property type="entry name" value="Mechanosensitive channel protein MscS (YggB), C-terminal domain"/>
    <property type="match status" value="1"/>
</dbReference>
<feature type="transmembrane region" description="Helical" evidence="7">
    <location>
        <begin position="88"/>
        <end position="110"/>
    </location>
</feature>
<evidence type="ECO:0000256" key="4">
    <source>
        <dbReference type="ARBA" id="ARBA00022692"/>
    </source>
</evidence>
<keyword evidence="11" id="KW-1185">Reference proteome</keyword>
<dbReference type="Pfam" id="PF00924">
    <property type="entry name" value="MS_channel_2nd"/>
    <property type="match status" value="1"/>
</dbReference>
<dbReference type="Gene3D" id="3.30.70.100">
    <property type="match status" value="1"/>
</dbReference>
<dbReference type="PANTHER" id="PTHR30347">
    <property type="entry name" value="POTASSIUM CHANNEL RELATED"/>
    <property type="match status" value="1"/>
</dbReference>
<dbReference type="Proteomes" id="UP000249518">
    <property type="component" value="Unassembled WGS sequence"/>
</dbReference>
<evidence type="ECO:0000256" key="7">
    <source>
        <dbReference type="SAM" id="Phobius"/>
    </source>
</evidence>